<dbReference type="Proteomes" id="UP000473826">
    <property type="component" value="Unassembled WGS sequence"/>
</dbReference>
<feature type="region of interest" description="Disordered" evidence="1">
    <location>
        <begin position="43"/>
        <end position="72"/>
    </location>
</feature>
<keyword evidence="3" id="KW-1185">Reference proteome</keyword>
<feature type="region of interest" description="Disordered" evidence="1">
    <location>
        <begin position="1"/>
        <end position="24"/>
    </location>
</feature>
<organism evidence="2 3">
    <name type="scientific">Vanrija humicola</name>
    <name type="common">Yeast</name>
    <name type="synonym">Cryptococcus humicola</name>
    <dbReference type="NCBI Taxonomy" id="5417"/>
    <lineage>
        <taxon>Eukaryota</taxon>
        <taxon>Fungi</taxon>
        <taxon>Dikarya</taxon>
        <taxon>Basidiomycota</taxon>
        <taxon>Agaricomycotina</taxon>
        <taxon>Tremellomycetes</taxon>
        <taxon>Trichosporonales</taxon>
        <taxon>Trichosporonaceae</taxon>
        <taxon>Vanrija</taxon>
    </lineage>
</organism>
<feature type="compositionally biased region" description="Basic residues" evidence="1">
    <location>
        <begin position="1"/>
        <end position="11"/>
    </location>
</feature>
<protein>
    <submittedName>
        <fullName evidence="2">Uncharacterized protein</fullName>
    </submittedName>
</protein>
<name>A0A7D8V2U1_VANHU</name>
<evidence type="ECO:0000313" key="2">
    <source>
        <dbReference type="EMBL" id="TXT13302.1"/>
    </source>
</evidence>
<proteinExistence type="predicted"/>
<evidence type="ECO:0000256" key="1">
    <source>
        <dbReference type="SAM" id="MobiDB-lite"/>
    </source>
</evidence>
<dbReference type="EMBL" id="QKWK01000002">
    <property type="protein sequence ID" value="TXT13302.1"/>
    <property type="molecule type" value="Genomic_DNA"/>
</dbReference>
<dbReference type="AlphaFoldDB" id="A0A7D8V2U1"/>
<sequence length="72" mass="7698">MDRARVARAPRPRVPAGYRADPGSAHVPGRVCSSCCGRQCPPGRRDRVRGGRARVPRRCEPPAGARVAARPG</sequence>
<evidence type="ECO:0000313" key="3">
    <source>
        <dbReference type="Proteomes" id="UP000473826"/>
    </source>
</evidence>
<gene>
    <name evidence="2" type="ORF">VHUM_00669</name>
</gene>
<feature type="compositionally biased region" description="Low complexity" evidence="1">
    <location>
        <begin position="61"/>
        <end position="72"/>
    </location>
</feature>
<comment type="caution">
    <text evidence="2">The sequence shown here is derived from an EMBL/GenBank/DDBJ whole genome shotgun (WGS) entry which is preliminary data.</text>
</comment>
<reference evidence="2 3" key="1">
    <citation type="journal article" date="2019" name="PLoS Genet.">
        <title>Convergent evolution of linked mating-type loci in basidiomycete fungi.</title>
        <authorList>
            <person name="Sun S."/>
            <person name="Coelho M.A."/>
            <person name="Heitman J."/>
            <person name="Nowrousian M."/>
        </authorList>
    </citation>
    <scope>NUCLEOTIDE SEQUENCE [LARGE SCALE GENOMIC DNA]</scope>
    <source>
        <strain evidence="2 3">CBS 4282</strain>
    </source>
</reference>
<accession>A0A7D8V2U1</accession>